<reference evidence="6" key="1">
    <citation type="submission" date="2018-01" db="EMBL/GenBank/DDBJ databases">
        <title>Genomic characterization of Leptospira inadai serogroup Lyme isolated from captured rat in Brazil and comparative analysis with human reference strain.</title>
        <authorList>
            <person name="Moreno L.Z."/>
            <person name="Loureiro A.P."/>
            <person name="Miraglia F."/>
            <person name="Kremer F.S."/>
            <person name="Eslabao M.R."/>
            <person name="Dellagostin O.A."/>
            <person name="Lilenbaum W."/>
            <person name="Moreno A.M."/>
        </authorList>
    </citation>
    <scope>NUCLEOTIDE SEQUENCE [LARGE SCALE GENOMIC DNA]</scope>
    <source>
        <strain evidence="6">M34/99</strain>
    </source>
</reference>
<dbReference type="Gene3D" id="1.10.443.10">
    <property type="entry name" value="Intergrase catalytic core"/>
    <property type="match status" value="1"/>
</dbReference>
<dbReference type="EMBL" id="MCRM02000001">
    <property type="protein sequence ID" value="PNV76809.1"/>
    <property type="molecule type" value="Genomic_DNA"/>
</dbReference>
<dbReference type="PANTHER" id="PTHR30349:SF64">
    <property type="entry name" value="PROPHAGE INTEGRASE INTD-RELATED"/>
    <property type="match status" value="1"/>
</dbReference>
<dbReference type="InterPro" id="IPR050090">
    <property type="entry name" value="Tyrosine_recombinase_XerCD"/>
</dbReference>
<dbReference type="PROSITE" id="PS51898">
    <property type="entry name" value="TYR_RECOMBINASE"/>
    <property type="match status" value="1"/>
</dbReference>
<accession>A0ABX4YNF6</accession>
<evidence type="ECO:0000313" key="7">
    <source>
        <dbReference type="Proteomes" id="UP000094669"/>
    </source>
</evidence>
<dbReference type="PANTHER" id="PTHR30349">
    <property type="entry name" value="PHAGE INTEGRASE-RELATED"/>
    <property type="match status" value="1"/>
</dbReference>
<dbReference type="Pfam" id="PF13495">
    <property type="entry name" value="Phage_int_SAM_4"/>
    <property type="match status" value="1"/>
</dbReference>
<dbReference type="SUPFAM" id="SSF56349">
    <property type="entry name" value="DNA breaking-rejoining enzymes"/>
    <property type="match status" value="1"/>
</dbReference>
<dbReference type="Proteomes" id="UP000094669">
    <property type="component" value="Unassembled WGS sequence"/>
</dbReference>
<protein>
    <submittedName>
        <fullName evidence="6">Integrase</fullName>
    </submittedName>
</protein>
<comment type="similarity">
    <text evidence="1">Belongs to the 'phage' integrase family.</text>
</comment>
<name>A0ABX4YNF6_9LEPT</name>
<organism evidence="6 7">
    <name type="scientific">Leptospira inadai serovar Lyme</name>
    <dbReference type="NCBI Taxonomy" id="293084"/>
    <lineage>
        <taxon>Bacteria</taxon>
        <taxon>Pseudomonadati</taxon>
        <taxon>Spirochaetota</taxon>
        <taxon>Spirochaetia</taxon>
        <taxon>Leptospirales</taxon>
        <taxon>Leptospiraceae</taxon>
        <taxon>Leptospira</taxon>
    </lineage>
</organism>
<keyword evidence="2" id="KW-0229">DNA integration</keyword>
<dbReference type="RefSeq" id="WP_039935157.1">
    <property type="nucleotide sequence ID" value="NZ_MCRM02000001.1"/>
</dbReference>
<dbReference type="InterPro" id="IPR002104">
    <property type="entry name" value="Integrase_catalytic"/>
</dbReference>
<dbReference type="Gene3D" id="1.10.150.130">
    <property type="match status" value="1"/>
</dbReference>
<sequence length="351" mass="40947">MTPKVKILLDWIDGRAFFRIRMLQFDSRIFDFFKKLPNAKWVRNSREWLVPRSDAHLSEFLFSTGRFVEADPDILLLPLKTELLRRNYSRKTEKAYFLYNRAFLKASGKHPYYVEDSDLIGYLDTIHYRRRLSSVTVRSILQALKFYYNSVLGRQFLFSYSIPKRERKIPEALTKDEVFKILNIPLNAKHRLLLSLCYGAGLRVSELVSIRGIDINWKKNQIRIRQGKGKKDRSTILPKFCKEELRKSVNRSGENSWVFQGQSGNSHLHVRTAERVFESSRDKALIKKDVSIHDLRHAFAIHLLESGTSIKIIQKLLGHVSVRTTEIYARIIDPTLLMVQSPLDALHSAEI</sequence>
<comment type="caution">
    <text evidence="6">The sequence shown here is derived from an EMBL/GenBank/DDBJ whole genome shotgun (WGS) entry which is preliminary data.</text>
</comment>
<dbReference type="InterPro" id="IPR013762">
    <property type="entry name" value="Integrase-like_cat_sf"/>
</dbReference>
<evidence type="ECO:0000256" key="3">
    <source>
        <dbReference type="ARBA" id="ARBA00023125"/>
    </source>
</evidence>
<evidence type="ECO:0000259" key="5">
    <source>
        <dbReference type="PROSITE" id="PS51898"/>
    </source>
</evidence>
<keyword evidence="3" id="KW-0238">DNA-binding</keyword>
<dbReference type="InterPro" id="IPR011010">
    <property type="entry name" value="DNA_brk_join_enz"/>
</dbReference>
<keyword evidence="4" id="KW-0233">DNA recombination</keyword>
<evidence type="ECO:0000313" key="6">
    <source>
        <dbReference type="EMBL" id="PNV76809.1"/>
    </source>
</evidence>
<keyword evidence="7" id="KW-1185">Reference proteome</keyword>
<proteinExistence type="inferred from homology"/>
<evidence type="ECO:0000256" key="4">
    <source>
        <dbReference type="ARBA" id="ARBA00023172"/>
    </source>
</evidence>
<dbReference type="Pfam" id="PF00589">
    <property type="entry name" value="Phage_integrase"/>
    <property type="match status" value="1"/>
</dbReference>
<feature type="domain" description="Tyr recombinase" evidence="5">
    <location>
        <begin position="168"/>
        <end position="342"/>
    </location>
</feature>
<dbReference type="InterPro" id="IPR004107">
    <property type="entry name" value="Integrase_SAM-like_N"/>
</dbReference>
<dbReference type="InterPro" id="IPR010998">
    <property type="entry name" value="Integrase_recombinase_N"/>
</dbReference>
<evidence type="ECO:0000256" key="2">
    <source>
        <dbReference type="ARBA" id="ARBA00022908"/>
    </source>
</evidence>
<gene>
    <name evidence="6" type="ORF">BES34_000525</name>
</gene>
<evidence type="ECO:0000256" key="1">
    <source>
        <dbReference type="ARBA" id="ARBA00008857"/>
    </source>
</evidence>